<proteinExistence type="predicted"/>
<evidence type="ECO:0000313" key="3">
    <source>
        <dbReference type="Proteomes" id="UP000249417"/>
    </source>
</evidence>
<evidence type="ECO:0000256" key="1">
    <source>
        <dbReference type="SAM" id="Phobius"/>
    </source>
</evidence>
<keyword evidence="1" id="KW-0472">Membrane</keyword>
<dbReference type="AlphaFoldDB" id="A0A2W5N1H1"/>
<gene>
    <name evidence="2" type="ORF">DI551_04285</name>
</gene>
<sequence>MVRNALDKIVNWFSPELSCADCERKLEVCEYEGAYCPHCMINGAPEKAKPQLVAASQNVPVAVGVATATAAIAVVVVPLFL</sequence>
<dbReference type="Proteomes" id="UP000249417">
    <property type="component" value="Unassembled WGS sequence"/>
</dbReference>
<name>A0A2W5N1H1_9BACT</name>
<reference evidence="2 3" key="1">
    <citation type="submission" date="2017-08" db="EMBL/GenBank/DDBJ databases">
        <title>Infants hospitalized years apart are colonized by the same room-sourced microbial strains.</title>
        <authorList>
            <person name="Brooks B."/>
            <person name="Olm M.R."/>
            <person name="Firek B.A."/>
            <person name="Baker R."/>
            <person name="Thomas B.C."/>
            <person name="Morowitz M.J."/>
            <person name="Banfield J.F."/>
        </authorList>
    </citation>
    <scope>NUCLEOTIDE SEQUENCE [LARGE SCALE GENOMIC DNA]</scope>
    <source>
        <strain evidence="2">S2_005_002_R2_29</strain>
    </source>
</reference>
<evidence type="ECO:0000313" key="2">
    <source>
        <dbReference type="EMBL" id="PZQ46914.1"/>
    </source>
</evidence>
<keyword evidence="1" id="KW-0812">Transmembrane</keyword>
<accession>A0A2W5N1H1</accession>
<organism evidence="2 3">
    <name type="scientific">Micavibrio aeruginosavorus</name>
    <dbReference type="NCBI Taxonomy" id="349221"/>
    <lineage>
        <taxon>Bacteria</taxon>
        <taxon>Pseudomonadati</taxon>
        <taxon>Bdellovibrionota</taxon>
        <taxon>Bdellovibrionia</taxon>
        <taxon>Bdellovibrionales</taxon>
        <taxon>Pseudobdellovibrionaceae</taxon>
        <taxon>Micavibrio</taxon>
    </lineage>
</organism>
<feature type="transmembrane region" description="Helical" evidence="1">
    <location>
        <begin position="59"/>
        <end position="80"/>
    </location>
</feature>
<protein>
    <submittedName>
        <fullName evidence="2">Uncharacterized protein</fullName>
    </submittedName>
</protein>
<keyword evidence="1" id="KW-1133">Transmembrane helix</keyword>
<comment type="caution">
    <text evidence="2">The sequence shown here is derived from an EMBL/GenBank/DDBJ whole genome shotgun (WGS) entry which is preliminary data.</text>
</comment>
<dbReference type="EMBL" id="QFQB01000020">
    <property type="protein sequence ID" value="PZQ46914.1"/>
    <property type="molecule type" value="Genomic_DNA"/>
</dbReference>